<evidence type="ECO:0000313" key="2">
    <source>
        <dbReference type="Proteomes" id="UP001055247"/>
    </source>
</evidence>
<keyword evidence="2" id="KW-1185">Reference proteome</keyword>
<gene>
    <name evidence="1" type="ORF">BHAOGJBA_3422</name>
</gene>
<evidence type="ECO:0000313" key="1">
    <source>
        <dbReference type="EMBL" id="GJD89889.1"/>
    </source>
</evidence>
<comment type="caution">
    <text evidence="1">The sequence shown here is derived from an EMBL/GenBank/DDBJ whole genome shotgun (WGS) entry which is preliminary data.</text>
</comment>
<organism evidence="1 2">
    <name type="scientific">Methylobacterium hispanicum</name>
    <dbReference type="NCBI Taxonomy" id="270350"/>
    <lineage>
        <taxon>Bacteria</taxon>
        <taxon>Pseudomonadati</taxon>
        <taxon>Pseudomonadota</taxon>
        <taxon>Alphaproteobacteria</taxon>
        <taxon>Hyphomicrobiales</taxon>
        <taxon>Methylobacteriaceae</taxon>
        <taxon>Methylobacterium</taxon>
    </lineage>
</organism>
<proteinExistence type="predicted"/>
<dbReference type="AlphaFoldDB" id="A0AAV4ZP26"/>
<reference evidence="1" key="2">
    <citation type="submission" date="2021-08" db="EMBL/GenBank/DDBJ databases">
        <authorList>
            <person name="Tani A."/>
            <person name="Ola A."/>
            <person name="Ogura Y."/>
            <person name="Katsura K."/>
            <person name="Hayashi T."/>
        </authorList>
    </citation>
    <scope>NUCLEOTIDE SEQUENCE</scope>
    <source>
        <strain evidence="1">DSM 16372</strain>
    </source>
</reference>
<accession>A0AAV4ZP26</accession>
<reference evidence="1" key="1">
    <citation type="journal article" date="2016" name="Front. Microbiol.">
        <title>Genome Sequence of the Piezophilic, Mesophilic Sulfate-Reducing Bacterium Desulfovibrio indicus J2T.</title>
        <authorList>
            <person name="Cao J."/>
            <person name="Maignien L."/>
            <person name="Shao Z."/>
            <person name="Alain K."/>
            <person name="Jebbar M."/>
        </authorList>
    </citation>
    <scope>NUCLEOTIDE SEQUENCE</scope>
    <source>
        <strain evidence="1">DSM 16372</strain>
    </source>
</reference>
<protein>
    <submittedName>
        <fullName evidence="1">Uncharacterized protein</fullName>
    </submittedName>
</protein>
<dbReference type="EMBL" id="BPQO01000014">
    <property type="protein sequence ID" value="GJD89889.1"/>
    <property type="molecule type" value="Genomic_DNA"/>
</dbReference>
<sequence length="33" mass="3422">MSGLRAPIPAEGPWPFGIPLQAQEGAVRPAGIH</sequence>
<dbReference type="Proteomes" id="UP001055247">
    <property type="component" value="Unassembled WGS sequence"/>
</dbReference>
<name>A0AAV4ZP26_9HYPH</name>